<dbReference type="Proteomes" id="UP000290560">
    <property type="component" value="Unassembled WGS sequence"/>
</dbReference>
<sequence length="157" mass="18135">MRTVENEMRQDRKRGSPRRPSGEDARLSIGDPTTSAPRDRRPFPRLFRRRRPLPHLFRRPGPPCGRLGSWRGRTWGEEFPRRDGAVETWRTARSSGGDRLLRSTRSSRWKATFKQGNDDKARVYGPHRSSTYTSKEAELSNHESISEQSSNLSFVVV</sequence>
<gene>
    <name evidence="2" type="ORF">BHM03_00014967</name>
</gene>
<proteinExistence type="predicted"/>
<dbReference type="AlphaFoldDB" id="A0A445MEH9"/>
<reference evidence="2" key="1">
    <citation type="journal article" date="2018" name="Data Brief">
        <title>Genome sequence data from 17 accessions of Ensete ventricosum, a staple food crop for millions in Ethiopia.</title>
        <authorList>
            <person name="Yemataw Z."/>
            <person name="Muzemil S."/>
            <person name="Ambachew D."/>
            <person name="Tripathi L."/>
            <person name="Tesfaye K."/>
            <person name="Chala A."/>
            <person name="Farbos A."/>
            <person name="O'Neill P."/>
            <person name="Moore K."/>
            <person name="Grant M."/>
            <person name="Studholme D.J."/>
        </authorList>
    </citation>
    <scope>NUCLEOTIDE SEQUENCE [LARGE SCALE GENOMIC DNA]</scope>
    <source>
        <tissue evidence="2">Leaf</tissue>
    </source>
</reference>
<feature type="compositionally biased region" description="Polar residues" evidence="1">
    <location>
        <begin position="146"/>
        <end position="157"/>
    </location>
</feature>
<evidence type="ECO:0000313" key="2">
    <source>
        <dbReference type="EMBL" id="RZR72609.1"/>
    </source>
</evidence>
<dbReference type="EMBL" id="KV875723">
    <property type="protein sequence ID" value="RZR72609.1"/>
    <property type="molecule type" value="Genomic_DNA"/>
</dbReference>
<accession>A0A445MEH9</accession>
<protein>
    <submittedName>
        <fullName evidence="2">Uncharacterized protein</fullName>
    </submittedName>
</protein>
<feature type="region of interest" description="Disordered" evidence="1">
    <location>
        <begin position="1"/>
        <end position="73"/>
    </location>
</feature>
<evidence type="ECO:0000256" key="1">
    <source>
        <dbReference type="SAM" id="MobiDB-lite"/>
    </source>
</evidence>
<name>A0A445MEH9_ENSVE</name>
<feature type="region of interest" description="Disordered" evidence="1">
    <location>
        <begin position="118"/>
        <end position="157"/>
    </location>
</feature>
<feature type="compositionally biased region" description="Basic and acidic residues" evidence="1">
    <location>
        <begin position="1"/>
        <end position="26"/>
    </location>
</feature>
<feature type="compositionally biased region" description="Basic residues" evidence="1">
    <location>
        <begin position="46"/>
        <end position="58"/>
    </location>
</feature>
<feature type="compositionally biased region" description="Basic and acidic residues" evidence="1">
    <location>
        <begin position="135"/>
        <end position="145"/>
    </location>
</feature>
<organism evidence="2">
    <name type="scientific">Ensete ventricosum</name>
    <name type="common">Abyssinian banana</name>
    <name type="synonym">Musa ensete</name>
    <dbReference type="NCBI Taxonomy" id="4639"/>
    <lineage>
        <taxon>Eukaryota</taxon>
        <taxon>Viridiplantae</taxon>
        <taxon>Streptophyta</taxon>
        <taxon>Embryophyta</taxon>
        <taxon>Tracheophyta</taxon>
        <taxon>Spermatophyta</taxon>
        <taxon>Magnoliopsida</taxon>
        <taxon>Liliopsida</taxon>
        <taxon>Zingiberales</taxon>
        <taxon>Musaceae</taxon>
        <taxon>Ensete</taxon>
    </lineage>
</organism>